<dbReference type="PANTHER" id="PTHR12598">
    <property type="entry name" value="COPPER HOMEOSTASIS PROTEIN CUTC"/>
    <property type="match status" value="1"/>
</dbReference>
<dbReference type="Gene3D" id="3.20.20.380">
    <property type="entry name" value="Copper homeostasis (CutC) domain"/>
    <property type="match status" value="1"/>
</dbReference>
<dbReference type="SUPFAM" id="SSF110395">
    <property type="entry name" value="CutC-like"/>
    <property type="match status" value="1"/>
</dbReference>
<dbReference type="PANTHER" id="PTHR12598:SF0">
    <property type="entry name" value="COPPER HOMEOSTASIS PROTEIN CUTC HOMOLOG"/>
    <property type="match status" value="1"/>
</dbReference>
<accession>A0ABS3SYG0</accession>
<sequence length="229" mass="25087">MKLEICANSFQSALNAEIAGAHRVELCQELSVGGITPSYGLMKKVSKKLNIPIFVLIRPRSGDFVYSDAEFEVMKYNIDICKSLGCHGIVSGVLNPDNTIDVKRTRELVIYSKPLPFTFHRAFDEVTSPKHALEQLIALGVDRILTSGQQTTAEKGVKLLKELNALAQNRISILPGGSITTKNVQLFKSAGFKEIHASASKTLKPSQGMFNATRTVSDINRIKSILNAL</sequence>
<dbReference type="Pfam" id="PF03932">
    <property type="entry name" value="CutC"/>
    <property type="match status" value="1"/>
</dbReference>
<comment type="similarity">
    <text evidence="1 2">Belongs to the CutC family.</text>
</comment>
<evidence type="ECO:0000313" key="3">
    <source>
        <dbReference type="EMBL" id="MBO3115528.1"/>
    </source>
</evidence>
<evidence type="ECO:0000313" key="4">
    <source>
        <dbReference type="Proteomes" id="UP000676776"/>
    </source>
</evidence>
<comment type="caution">
    <text evidence="2">Once thought to be involved in copper homeostasis, experiments in E.coli have shown this is not the case.</text>
</comment>
<comment type="subcellular location">
    <subcellularLocation>
        <location evidence="2">Cytoplasm</location>
    </subcellularLocation>
</comment>
<dbReference type="EMBL" id="JAGEVF010000001">
    <property type="protein sequence ID" value="MBO3115528.1"/>
    <property type="molecule type" value="Genomic_DNA"/>
</dbReference>
<dbReference type="HAMAP" id="MF_00795">
    <property type="entry name" value="CutC"/>
    <property type="match status" value="1"/>
</dbReference>
<reference evidence="3 4" key="1">
    <citation type="submission" date="2021-03" db="EMBL/GenBank/DDBJ databases">
        <title>Winogradskyella sp. nov., isolated from costal sediment.</title>
        <authorList>
            <person name="Gao C."/>
        </authorList>
    </citation>
    <scope>NUCLEOTIDE SEQUENCE [LARGE SCALE GENOMIC DNA]</scope>
    <source>
        <strain evidence="3 4">DF17</strain>
    </source>
</reference>
<protein>
    <recommendedName>
        <fullName evidence="2">PF03932 family protein CutC</fullName>
    </recommendedName>
</protein>
<gene>
    <name evidence="2" type="primary">cutC</name>
    <name evidence="3" type="ORF">J4050_02145</name>
</gene>
<proteinExistence type="inferred from homology"/>
<organism evidence="3 4">
    <name type="scientific">Winogradskyella pelagia</name>
    <dbReference type="NCBI Taxonomy" id="2819984"/>
    <lineage>
        <taxon>Bacteria</taxon>
        <taxon>Pseudomonadati</taxon>
        <taxon>Bacteroidota</taxon>
        <taxon>Flavobacteriia</taxon>
        <taxon>Flavobacteriales</taxon>
        <taxon>Flavobacteriaceae</taxon>
        <taxon>Winogradskyella</taxon>
    </lineage>
</organism>
<name>A0ABS3SYG0_9FLAO</name>
<dbReference type="InterPro" id="IPR005627">
    <property type="entry name" value="CutC-like"/>
</dbReference>
<keyword evidence="2" id="KW-0963">Cytoplasm</keyword>
<evidence type="ECO:0000256" key="1">
    <source>
        <dbReference type="ARBA" id="ARBA00007768"/>
    </source>
</evidence>
<comment type="caution">
    <text evidence="3">The sequence shown here is derived from an EMBL/GenBank/DDBJ whole genome shotgun (WGS) entry which is preliminary data.</text>
</comment>
<dbReference type="InterPro" id="IPR036822">
    <property type="entry name" value="CutC-like_dom_sf"/>
</dbReference>
<dbReference type="Proteomes" id="UP000676776">
    <property type="component" value="Unassembled WGS sequence"/>
</dbReference>
<evidence type="ECO:0000256" key="2">
    <source>
        <dbReference type="HAMAP-Rule" id="MF_00795"/>
    </source>
</evidence>
<keyword evidence="4" id="KW-1185">Reference proteome</keyword>